<dbReference type="EMBL" id="FR871813">
    <property type="protein sequence ID" value="CCB82899.1"/>
    <property type="molecule type" value="Genomic_DNA"/>
</dbReference>
<evidence type="ECO:0000313" key="1">
    <source>
        <dbReference type="EMBL" id="CCB82899.1"/>
    </source>
</evidence>
<dbReference type="AlphaFoldDB" id="F6IW90"/>
<proteinExistence type="predicted"/>
<accession>F6IW90</accession>
<protein>
    <submittedName>
        <fullName evidence="1">Uncharacterized protein</fullName>
    </submittedName>
</protein>
<reference evidence="1" key="1">
    <citation type="journal article" date="2011" name="J. Bacteriol.">
        <title>Annotated genome sequence of Lactobacillus pentosus MP-10, which has probiotic potential, from naturally fermented Alorena green table olives.</title>
        <authorList>
            <person name="Abriouel H."/>
            <person name="Benomar N."/>
            <person name="Perez Pulido R."/>
            <person name="Canamero M.M."/>
            <person name="Galvez A."/>
        </authorList>
    </citation>
    <scope>NUCLEOTIDE SEQUENCE</scope>
    <source>
        <strain evidence="1">MP-10</strain>
    </source>
</reference>
<name>F6IW90_LACPE</name>
<sequence>MFLLSMYVSNAKINIANSNINESVWKTLIDCETFLKIIPCSHGPHLAREKTATALKTSCLIYYTETLTRKPNFILILLSTVSVKVALNKVFLFNTTIKV</sequence>
<gene>
    <name evidence="1" type="ORF">LPE_01926</name>
</gene>
<organism evidence="1">
    <name type="scientific">Lactiplantibacillus pentosus MP-10</name>
    <dbReference type="NCBI Taxonomy" id="1028490"/>
    <lineage>
        <taxon>Bacteria</taxon>
        <taxon>Bacillati</taxon>
        <taxon>Bacillota</taxon>
        <taxon>Bacilli</taxon>
        <taxon>Lactobacillales</taxon>
        <taxon>Lactobacillaceae</taxon>
        <taxon>Lactiplantibacillus</taxon>
    </lineage>
</organism>